<sequence>MHRFFRSSGGSHCCLQQRVPGSSWGLRPPSGTSSSGPRHCWPRPSCTRVALPLDSRALAAQSLRQLLPQRVWRQHPPGRLLPALCNHPLTAKKRRRGAARGAGALVAAAALEDEHDASPGLPAFPAGCRGCVRRSPLQKPRGASQAVLAASGSCGIAHLASALLLPFVILLMMKQQGLFSSLGPRRRAVP</sequence>
<reference evidence="2 3" key="1">
    <citation type="journal article" date="2020" name="Nature">
        <title>Six reference-quality genomes reveal evolution of bat adaptations.</title>
        <authorList>
            <person name="Jebb D."/>
            <person name="Huang Z."/>
            <person name="Pippel M."/>
            <person name="Hughes G.M."/>
            <person name="Lavrichenko K."/>
            <person name="Devanna P."/>
            <person name="Winkler S."/>
            <person name="Jermiin L.S."/>
            <person name="Skirmuntt E.C."/>
            <person name="Katzourakis A."/>
            <person name="Burkitt-Gray L."/>
            <person name="Ray D.A."/>
            <person name="Sullivan K.A.M."/>
            <person name="Roscito J.G."/>
            <person name="Kirilenko B.M."/>
            <person name="Davalos L.M."/>
            <person name="Corthals A.P."/>
            <person name="Power M.L."/>
            <person name="Jones G."/>
            <person name="Ransome R.D."/>
            <person name="Dechmann D.K.N."/>
            <person name="Locatelli A.G."/>
            <person name="Puechmaille S.J."/>
            <person name="Fedrigo O."/>
            <person name="Jarvis E.D."/>
            <person name="Hiller M."/>
            <person name="Vernes S.C."/>
            <person name="Myers E.W."/>
            <person name="Teeling E.C."/>
        </authorList>
    </citation>
    <scope>NUCLEOTIDE SEQUENCE [LARGE SCALE GENOMIC DNA]</scope>
    <source>
        <strain evidence="2">MRouAeg1</strain>
        <tissue evidence="2">Muscle</tissue>
    </source>
</reference>
<accession>A0A7J8F208</accession>
<keyword evidence="1" id="KW-1133">Transmembrane helix</keyword>
<proteinExistence type="predicted"/>
<dbReference type="Proteomes" id="UP000593571">
    <property type="component" value="Unassembled WGS sequence"/>
</dbReference>
<gene>
    <name evidence="2" type="ORF">HJG63_012412</name>
</gene>
<evidence type="ECO:0000313" key="3">
    <source>
        <dbReference type="Proteomes" id="UP000593571"/>
    </source>
</evidence>
<keyword evidence="1" id="KW-0472">Membrane</keyword>
<keyword evidence="3" id="KW-1185">Reference proteome</keyword>
<comment type="caution">
    <text evidence="2">The sequence shown here is derived from an EMBL/GenBank/DDBJ whole genome shotgun (WGS) entry which is preliminary data.</text>
</comment>
<keyword evidence="1" id="KW-0812">Transmembrane</keyword>
<dbReference type="AlphaFoldDB" id="A0A7J8F208"/>
<evidence type="ECO:0000313" key="2">
    <source>
        <dbReference type="EMBL" id="KAF6441272.1"/>
    </source>
</evidence>
<protein>
    <submittedName>
        <fullName evidence="2">Uncharacterized protein</fullName>
    </submittedName>
</protein>
<evidence type="ECO:0000256" key="1">
    <source>
        <dbReference type="SAM" id="Phobius"/>
    </source>
</evidence>
<feature type="transmembrane region" description="Helical" evidence="1">
    <location>
        <begin position="146"/>
        <end position="173"/>
    </location>
</feature>
<name>A0A7J8F208_ROUAE</name>
<dbReference type="EMBL" id="JACASE010000008">
    <property type="protein sequence ID" value="KAF6441272.1"/>
    <property type="molecule type" value="Genomic_DNA"/>
</dbReference>
<organism evidence="2 3">
    <name type="scientific">Rousettus aegyptiacus</name>
    <name type="common">Egyptian fruit bat</name>
    <name type="synonym">Pteropus aegyptiacus</name>
    <dbReference type="NCBI Taxonomy" id="9407"/>
    <lineage>
        <taxon>Eukaryota</taxon>
        <taxon>Metazoa</taxon>
        <taxon>Chordata</taxon>
        <taxon>Craniata</taxon>
        <taxon>Vertebrata</taxon>
        <taxon>Euteleostomi</taxon>
        <taxon>Mammalia</taxon>
        <taxon>Eutheria</taxon>
        <taxon>Laurasiatheria</taxon>
        <taxon>Chiroptera</taxon>
        <taxon>Yinpterochiroptera</taxon>
        <taxon>Pteropodoidea</taxon>
        <taxon>Pteropodidae</taxon>
        <taxon>Rousettinae</taxon>
        <taxon>Rousettus</taxon>
    </lineage>
</organism>